<protein>
    <submittedName>
        <fullName evidence="7">AcrR family transcriptional regulator</fullName>
    </submittedName>
</protein>
<keyword evidence="2" id="KW-0805">Transcription regulation</keyword>
<organism evidence="7 8">
    <name type="scientific">Glaciibacter psychrotolerans</name>
    <dbReference type="NCBI Taxonomy" id="670054"/>
    <lineage>
        <taxon>Bacteria</taxon>
        <taxon>Bacillati</taxon>
        <taxon>Actinomycetota</taxon>
        <taxon>Actinomycetes</taxon>
        <taxon>Micrococcales</taxon>
        <taxon>Microbacteriaceae</taxon>
        <taxon>Glaciibacter</taxon>
    </lineage>
</organism>
<evidence type="ECO:0000313" key="7">
    <source>
        <dbReference type="EMBL" id="NYJ20899.1"/>
    </source>
</evidence>
<dbReference type="PANTHER" id="PTHR30055:SF151">
    <property type="entry name" value="TRANSCRIPTIONAL REGULATORY PROTEIN"/>
    <property type="match status" value="1"/>
</dbReference>
<gene>
    <name evidence="7" type="ORF">HNR05_002690</name>
</gene>
<keyword evidence="8" id="KW-1185">Reference proteome</keyword>
<evidence type="ECO:0000256" key="2">
    <source>
        <dbReference type="ARBA" id="ARBA00023015"/>
    </source>
</evidence>
<keyword evidence="3 5" id="KW-0238">DNA-binding</keyword>
<accession>A0A7Z0J7F2</accession>
<reference evidence="7 8" key="1">
    <citation type="submission" date="2020-07" db="EMBL/GenBank/DDBJ databases">
        <title>Sequencing the genomes of 1000 actinobacteria strains.</title>
        <authorList>
            <person name="Klenk H.-P."/>
        </authorList>
    </citation>
    <scope>NUCLEOTIDE SEQUENCE [LARGE SCALE GENOMIC DNA]</scope>
    <source>
        <strain evidence="7 8">LI1</strain>
    </source>
</reference>
<dbReference type="PROSITE" id="PS50977">
    <property type="entry name" value="HTH_TETR_2"/>
    <property type="match status" value="1"/>
</dbReference>
<proteinExistence type="predicted"/>
<dbReference type="Gene3D" id="1.10.357.10">
    <property type="entry name" value="Tetracycline Repressor, domain 2"/>
    <property type="match status" value="1"/>
</dbReference>
<dbReference type="Proteomes" id="UP000537260">
    <property type="component" value="Unassembled WGS sequence"/>
</dbReference>
<keyword evidence="4" id="KW-0804">Transcription</keyword>
<feature type="DNA-binding region" description="H-T-H motif" evidence="5">
    <location>
        <begin position="39"/>
        <end position="58"/>
    </location>
</feature>
<dbReference type="PANTHER" id="PTHR30055">
    <property type="entry name" value="HTH-TYPE TRANSCRIPTIONAL REGULATOR RUTR"/>
    <property type="match status" value="1"/>
</dbReference>
<comment type="caution">
    <text evidence="7">The sequence shown here is derived from an EMBL/GenBank/DDBJ whole genome shotgun (WGS) entry which is preliminary data.</text>
</comment>
<keyword evidence="1" id="KW-0678">Repressor</keyword>
<dbReference type="PRINTS" id="PR00455">
    <property type="entry name" value="HTHTETR"/>
</dbReference>
<evidence type="ECO:0000313" key="8">
    <source>
        <dbReference type="Proteomes" id="UP000537260"/>
    </source>
</evidence>
<sequence length="223" mass="23805">MTEVQTRKAGRPKTSVLNPDQIVDAAFEVVHEAGPDGFTLTRLAAKLSVKPPALYHYFANKDAVIKAMRGRLASLNDVTGFARGSWDTAIFPWARSYRAAMLAFPASIALLATRPIDGEEESVANYETISASFLAAGWPEHEVVTILVALESFAIGSALDALAPDDNMSPGAFAADAPIFAAAEQARRDHAANRCTSVADASFELGLALMVAGLRMRLAELRA</sequence>
<evidence type="ECO:0000256" key="4">
    <source>
        <dbReference type="ARBA" id="ARBA00023163"/>
    </source>
</evidence>
<dbReference type="SUPFAM" id="SSF48498">
    <property type="entry name" value="Tetracyclin repressor-like, C-terminal domain"/>
    <property type="match status" value="1"/>
</dbReference>
<evidence type="ECO:0000256" key="1">
    <source>
        <dbReference type="ARBA" id="ARBA00022491"/>
    </source>
</evidence>
<dbReference type="AlphaFoldDB" id="A0A7Z0J7F2"/>
<evidence type="ECO:0000256" key="3">
    <source>
        <dbReference type="ARBA" id="ARBA00023125"/>
    </source>
</evidence>
<dbReference type="InterPro" id="IPR001647">
    <property type="entry name" value="HTH_TetR"/>
</dbReference>
<dbReference type="PRINTS" id="PR00400">
    <property type="entry name" value="TETREPRESSOR"/>
</dbReference>
<dbReference type="InterPro" id="IPR003012">
    <property type="entry name" value="Tet_transcr_reg_TetR"/>
</dbReference>
<dbReference type="EMBL" id="JACCFM010000001">
    <property type="protein sequence ID" value="NYJ20899.1"/>
    <property type="molecule type" value="Genomic_DNA"/>
</dbReference>
<dbReference type="GO" id="GO:0003700">
    <property type="term" value="F:DNA-binding transcription factor activity"/>
    <property type="evidence" value="ECO:0007669"/>
    <property type="project" value="TreeGrafter"/>
</dbReference>
<dbReference type="InterPro" id="IPR050109">
    <property type="entry name" value="HTH-type_TetR-like_transc_reg"/>
</dbReference>
<dbReference type="RefSeq" id="WP_179579583.1">
    <property type="nucleotide sequence ID" value="NZ_JACCFM010000001.1"/>
</dbReference>
<dbReference type="GO" id="GO:0045892">
    <property type="term" value="P:negative regulation of DNA-templated transcription"/>
    <property type="evidence" value="ECO:0007669"/>
    <property type="project" value="InterPro"/>
</dbReference>
<evidence type="ECO:0000259" key="6">
    <source>
        <dbReference type="PROSITE" id="PS50977"/>
    </source>
</evidence>
<name>A0A7Z0J7F2_9MICO</name>
<dbReference type="GO" id="GO:0046677">
    <property type="term" value="P:response to antibiotic"/>
    <property type="evidence" value="ECO:0007669"/>
    <property type="project" value="InterPro"/>
</dbReference>
<dbReference type="Pfam" id="PF00440">
    <property type="entry name" value="TetR_N"/>
    <property type="match status" value="1"/>
</dbReference>
<dbReference type="Pfam" id="PF02909">
    <property type="entry name" value="TetR_C_1"/>
    <property type="match status" value="1"/>
</dbReference>
<dbReference type="SUPFAM" id="SSF46689">
    <property type="entry name" value="Homeodomain-like"/>
    <property type="match status" value="1"/>
</dbReference>
<dbReference type="InterPro" id="IPR004111">
    <property type="entry name" value="Repressor_TetR_C"/>
</dbReference>
<evidence type="ECO:0000256" key="5">
    <source>
        <dbReference type="PROSITE-ProRule" id="PRU00335"/>
    </source>
</evidence>
<dbReference type="InterPro" id="IPR036271">
    <property type="entry name" value="Tet_transcr_reg_TetR-rel_C_sf"/>
</dbReference>
<dbReference type="GO" id="GO:0000976">
    <property type="term" value="F:transcription cis-regulatory region binding"/>
    <property type="evidence" value="ECO:0007669"/>
    <property type="project" value="TreeGrafter"/>
</dbReference>
<feature type="domain" description="HTH tetR-type" evidence="6">
    <location>
        <begin position="16"/>
        <end position="76"/>
    </location>
</feature>
<dbReference type="InterPro" id="IPR009057">
    <property type="entry name" value="Homeodomain-like_sf"/>
</dbReference>